<name>A0ACC2PXE4_9HYME</name>
<comment type="caution">
    <text evidence="1">The sequence shown here is derived from an EMBL/GenBank/DDBJ whole genome shotgun (WGS) entry which is preliminary data.</text>
</comment>
<evidence type="ECO:0000313" key="1">
    <source>
        <dbReference type="EMBL" id="KAJ8686475.1"/>
    </source>
</evidence>
<sequence>MSTPAKRAKNLQAMALAQRISLANLQVAAAQFNEFNQMKQQERKASGQSITFSLHQRIDSPRVGASKTQSMTQDKPPNPLVTNSNFPLSLSRSSEVVTTSNDQNQDQNIIFKLPQPKSNGLSDEMQKSSQKAGELVQLSRRLHHPKVIPNDSDFGAYLTTKSFSDVVLVADADRKFYAHKIILAKRSPYFAQLFAQNEDKRSMVEITDVKGDILAQVLKFIYSGRVDNFENITSELCVAAEKFSLEHLKNQCTQYLTQNLNIDKAASILAIASANNMPGLKKTCISFINRHAKEVIKTVGYTDLVTNFPLLVDELYRESVMNPLNLEIVSPFSVMT</sequence>
<dbReference type="Proteomes" id="UP001239111">
    <property type="component" value="Chromosome 1"/>
</dbReference>
<protein>
    <submittedName>
        <fullName evidence="1">Uncharacterized protein</fullName>
    </submittedName>
</protein>
<evidence type="ECO:0000313" key="2">
    <source>
        <dbReference type="Proteomes" id="UP001239111"/>
    </source>
</evidence>
<accession>A0ACC2PXE4</accession>
<keyword evidence="2" id="KW-1185">Reference proteome</keyword>
<reference evidence="1" key="1">
    <citation type="submission" date="2023-04" db="EMBL/GenBank/DDBJ databases">
        <title>A chromosome-level genome assembly of the parasitoid wasp Eretmocerus hayati.</title>
        <authorList>
            <person name="Zhong Y."/>
            <person name="Liu S."/>
            <person name="Liu Y."/>
        </authorList>
    </citation>
    <scope>NUCLEOTIDE SEQUENCE</scope>
    <source>
        <strain evidence="1">ZJU_SS_LIU_2023</strain>
    </source>
</reference>
<gene>
    <name evidence="1" type="ORF">QAD02_022269</name>
</gene>
<dbReference type="EMBL" id="CM056741">
    <property type="protein sequence ID" value="KAJ8686475.1"/>
    <property type="molecule type" value="Genomic_DNA"/>
</dbReference>
<organism evidence="1 2">
    <name type="scientific">Eretmocerus hayati</name>
    <dbReference type="NCBI Taxonomy" id="131215"/>
    <lineage>
        <taxon>Eukaryota</taxon>
        <taxon>Metazoa</taxon>
        <taxon>Ecdysozoa</taxon>
        <taxon>Arthropoda</taxon>
        <taxon>Hexapoda</taxon>
        <taxon>Insecta</taxon>
        <taxon>Pterygota</taxon>
        <taxon>Neoptera</taxon>
        <taxon>Endopterygota</taxon>
        <taxon>Hymenoptera</taxon>
        <taxon>Apocrita</taxon>
        <taxon>Proctotrupomorpha</taxon>
        <taxon>Chalcidoidea</taxon>
        <taxon>Aphelinidae</taxon>
        <taxon>Aphelininae</taxon>
        <taxon>Eretmocerus</taxon>
    </lineage>
</organism>
<proteinExistence type="predicted"/>